<evidence type="ECO:0000313" key="2">
    <source>
        <dbReference type="Proteomes" id="UP001458880"/>
    </source>
</evidence>
<accession>A0AAW1LFK2</accession>
<organism evidence="1 2">
    <name type="scientific">Popillia japonica</name>
    <name type="common">Japanese beetle</name>
    <dbReference type="NCBI Taxonomy" id="7064"/>
    <lineage>
        <taxon>Eukaryota</taxon>
        <taxon>Metazoa</taxon>
        <taxon>Ecdysozoa</taxon>
        <taxon>Arthropoda</taxon>
        <taxon>Hexapoda</taxon>
        <taxon>Insecta</taxon>
        <taxon>Pterygota</taxon>
        <taxon>Neoptera</taxon>
        <taxon>Endopterygota</taxon>
        <taxon>Coleoptera</taxon>
        <taxon>Polyphaga</taxon>
        <taxon>Scarabaeiformia</taxon>
        <taxon>Scarabaeidae</taxon>
        <taxon>Rutelinae</taxon>
        <taxon>Popillia</taxon>
    </lineage>
</organism>
<comment type="caution">
    <text evidence="1">The sequence shown here is derived from an EMBL/GenBank/DDBJ whole genome shotgun (WGS) entry which is preliminary data.</text>
</comment>
<dbReference type="EMBL" id="JASPKY010000120">
    <property type="protein sequence ID" value="KAK9732238.1"/>
    <property type="molecule type" value="Genomic_DNA"/>
</dbReference>
<gene>
    <name evidence="1" type="ORF">QE152_g12952</name>
</gene>
<keyword evidence="2" id="KW-1185">Reference proteome</keyword>
<dbReference type="Proteomes" id="UP001458880">
    <property type="component" value="Unassembled WGS sequence"/>
</dbReference>
<name>A0AAW1LFK2_POPJA</name>
<evidence type="ECO:0000313" key="1">
    <source>
        <dbReference type="EMBL" id="KAK9732238.1"/>
    </source>
</evidence>
<reference evidence="1 2" key="1">
    <citation type="journal article" date="2024" name="BMC Genomics">
        <title>De novo assembly and annotation of Popillia japonica's genome with initial clues to its potential as an invasive pest.</title>
        <authorList>
            <person name="Cucini C."/>
            <person name="Boschi S."/>
            <person name="Funari R."/>
            <person name="Cardaioli E."/>
            <person name="Iannotti N."/>
            <person name="Marturano G."/>
            <person name="Paoli F."/>
            <person name="Bruttini M."/>
            <person name="Carapelli A."/>
            <person name="Frati F."/>
            <person name="Nardi F."/>
        </authorList>
    </citation>
    <scope>NUCLEOTIDE SEQUENCE [LARGE SCALE GENOMIC DNA]</scope>
    <source>
        <strain evidence="1">DMR45628</strain>
    </source>
</reference>
<sequence length="82" mass="9511">MKIQEQLVTLLVWNSRLFDEIVQKQKSNKYATVFLTGAQKEAANPNDVPTENALTKKLEECVKEFWECKWCSTLLTKTSPFE</sequence>
<protein>
    <submittedName>
        <fullName evidence="1">Uncharacterized protein</fullName>
    </submittedName>
</protein>
<dbReference type="AlphaFoldDB" id="A0AAW1LFK2"/>
<proteinExistence type="predicted"/>